<reference evidence="2" key="1">
    <citation type="submission" date="2023-06" db="EMBL/GenBank/DDBJ databases">
        <title>Cytophagales bacterium Strain LB-30, isolated from soil.</title>
        <authorList>
            <person name="Liu B."/>
        </authorList>
    </citation>
    <scope>NUCLEOTIDE SEQUENCE</scope>
    <source>
        <strain evidence="2">LB-30</strain>
    </source>
</reference>
<evidence type="ECO:0000256" key="1">
    <source>
        <dbReference type="SAM" id="Phobius"/>
    </source>
</evidence>
<name>A0ABT8F8N9_9BACT</name>
<gene>
    <name evidence="2" type="ORF">QWY31_13980</name>
</gene>
<evidence type="ECO:0000313" key="2">
    <source>
        <dbReference type="EMBL" id="MDN4166614.1"/>
    </source>
</evidence>
<dbReference type="EMBL" id="JAUHJS010000007">
    <property type="protein sequence ID" value="MDN4166614.1"/>
    <property type="molecule type" value="Genomic_DNA"/>
</dbReference>
<feature type="transmembrane region" description="Helical" evidence="1">
    <location>
        <begin position="400"/>
        <end position="419"/>
    </location>
</feature>
<dbReference type="Proteomes" id="UP001168552">
    <property type="component" value="Unassembled WGS sequence"/>
</dbReference>
<feature type="transmembrane region" description="Helical" evidence="1">
    <location>
        <begin position="110"/>
        <end position="130"/>
    </location>
</feature>
<evidence type="ECO:0008006" key="4">
    <source>
        <dbReference type="Google" id="ProtNLM"/>
    </source>
</evidence>
<comment type="caution">
    <text evidence="2">The sequence shown here is derived from an EMBL/GenBank/DDBJ whole genome shotgun (WGS) entry which is preliminary data.</text>
</comment>
<dbReference type="RefSeq" id="WP_320005152.1">
    <property type="nucleotide sequence ID" value="NZ_JAUHJS010000007.1"/>
</dbReference>
<evidence type="ECO:0000313" key="3">
    <source>
        <dbReference type="Proteomes" id="UP001168552"/>
    </source>
</evidence>
<accession>A0ABT8F8N9</accession>
<feature type="transmembrane region" description="Helical" evidence="1">
    <location>
        <begin position="36"/>
        <end position="53"/>
    </location>
</feature>
<keyword evidence="1" id="KW-1133">Transmembrane helix</keyword>
<feature type="transmembrane region" description="Helical" evidence="1">
    <location>
        <begin position="290"/>
        <end position="307"/>
    </location>
</feature>
<proteinExistence type="predicted"/>
<sequence length="428" mass="49867">MKGKLVITSFYIFFSPIMLLVNGVKDRFLPFKKWSIIIFITLYGSTMSIESAYDGYRHYQDVYDHYLNMSFNDYLNGLYNIITFKLNPGSQDVYKHTISYLVGSVFNAPYLFFVIVSFVYAYFFTSSILIVTRYFYQTKKTLLFLGFFFLFLLSKNVEGINTVRTWTGMWILVYACLKYYELKRIRYILLMLVPPLVHVGYFIFIFPVLLFLFIGNRPYLFILILTLSISANFLEPPQVNNLFIQTEVGAQKAKGYTRNELQSFNDIVENKLETGSRLYSAFQKGGLQKIALYFLVYTLVFSGIYLHKMNYYQKSIFSIGLLMLSFSNLFWFNYAVSNRSLIIATVFLLASMLITWLNPITTSLFHKPSGLLKMGLSTSLILFIPNMINNLSALLDFPSIYLFFSPFLVWANPSINLSIKEFIQFFLQ</sequence>
<feature type="transmembrane region" description="Helical" evidence="1">
    <location>
        <begin position="316"/>
        <end position="334"/>
    </location>
</feature>
<feature type="transmembrane region" description="Helical" evidence="1">
    <location>
        <begin position="6"/>
        <end position="24"/>
    </location>
</feature>
<feature type="transmembrane region" description="Helical" evidence="1">
    <location>
        <begin position="187"/>
        <end position="214"/>
    </location>
</feature>
<organism evidence="2 3">
    <name type="scientific">Shiella aurantiaca</name>
    <dbReference type="NCBI Taxonomy" id="3058365"/>
    <lineage>
        <taxon>Bacteria</taxon>
        <taxon>Pseudomonadati</taxon>
        <taxon>Bacteroidota</taxon>
        <taxon>Cytophagia</taxon>
        <taxon>Cytophagales</taxon>
        <taxon>Shiellaceae</taxon>
        <taxon>Shiella</taxon>
    </lineage>
</organism>
<keyword evidence="1" id="KW-0472">Membrane</keyword>
<keyword evidence="1" id="KW-0812">Transmembrane</keyword>
<feature type="transmembrane region" description="Helical" evidence="1">
    <location>
        <begin position="340"/>
        <end position="358"/>
    </location>
</feature>
<keyword evidence="3" id="KW-1185">Reference proteome</keyword>
<protein>
    <recommendedName>
        <fullName evidence="4">EpsG family protein</fullName>
    </recommendedName>
</protein>